<evidence type="ECO:0000256" key="4">
    <source>
        <dbReference type="ARBA" id="ARBA00022847"/>
    </source>
</evidence>
<dbReference type="PANTHER" id="PTHR11706:SF33">
    <property type="entry name" value="NATURAL RESISTANCE-ASSOCIATED MACROPHAGE PROTEIN 2"/>
    <property type="match status" value="1"/>
</dbReference>
<dbReference type="GO" id="GO:0015086">
    <property type="term" value="F:cadmium ion transmembrane transporter activity"/>
    <property type="evidence" value="ECO:0007669"/>
    <property type="project" value="TreeGrafter"/>
</dbReference>
<keyword evidence="5 7" id="KW-1133">Transmembrane helix</keyword>
<feature type="transmembrane region" description="Helical" evidence="7">
    <location>
        <begin position="346"/>
        <end position="369"/>
    </location>
</feature>
<dbReference type="InterPro" id="IPR001046">
    <property type="entry name" value="NRAMP_fam"/>
</dbReference>
<dbReference type="Pfam" id="PF01566">
    <property type="entry name" value="Nramp"/>
    <property type="match status" value="1"/>
</dbReference>
<feature type="transmembrane region" description="Helical" evidence="7">
    <location>
        <begin position="149"/>
        <end position="169"/>
    </location>
</feature>
<gene>
    <name evidence="8" type="primary">mntH</name>
    <name evidence="8" type="ORF">MACH26_34990</name>
</gene>
<dbReference type="GO" id="GO:0005886">
    <property type="term" value="C:plasma membrane"/>
    <property type="evidence" value="ECO:0007669"/>
    <property type="project" value="TreeGrafter"/>
</dbReference>
<keyword evidence="4" id="KW-0769">Symport</keyword>
<evidence type="ECO:0000256" key="7">
    <source>
        <dbReference type="SAM" id="Phobius"/>
    </source>
</evidence>
<dbReference type="KEGG" id="pmaw:MACH26_34990"/>
<evidence type="ECO:0000256" key="5">
    <source>
        <dbReference type="ARBA" id="ARBA00022989"/>
    </source>
</evidence>
<keyword evidence="2" id="KW-0813">Transport</keyword>
<organism evidence="8 9">
    <name type="scientific">Planctobacterium marinum</name>
    <dbReference type="NCBI Taxonomy" id="1631968"/>
    <lineage>
        <taxon>Bacteria</taxon>
        <taxon>Pseudomonadati</taxon>
        <taxon>Pseudomonadota</taxon>
        <taxon>Gammaproteobacteria</taxon>
        <taxon>Alteromonadales</taxon>
        <taxon>Alteromonadaceae</taxon>
        <taxon>Planctobacterium</taxon>
    </lineage>
</organism>
<protein>
    <submittedName>
        <fullName evidence="8">Manganese transporter</fullName>
    </submittedName>
</protein>
<dbReference type="PRINTS" id="PR00447">
    <property type="entry name" value="NATRESASSCMP"/>
</dbReference>
<dbReference type="EMBL" id="AP027272">
    <property type="protein sequence ID" value="BDX07978.1"/>
    <property type="molecule type" value="Genomic_DNA"/>
</dbReference>
<dbReference type="NCBIfam" id="NF037982">
    <property type="entry name" value="Nramp_1"/>
    <property type="match status" value="1"/>
</dbReference>
<feature type="transmembrane region" description="Helical" evidence="7">
    <location>
        <begin position="41"/>
        <end position="62"/>
    </location>
</feature>
<keyword evidence="3 7" id="KW-0812">Transmembrane</keyword>
<dbReference type="GO" id="GO:0015293">
    <property type="term" value="F:symporter activity"/>
    <property type="evidence" value="ECO:0007669"/>
    <property type="project" value="UniProtKB-KW"/>
</dbReference>
<sequence length="406" mass="42945">MQWELKVRLTMKMGPGFLIAAAFIGPGTVTTATMAGAQFGYALLWAVIFSVLATIILQEMAARLGVITHKGLAELLNQQFQSPLLKWFVIGLIVAAIGIGNAAYEAGNLTGAAMGLHNLLGGELPLWSLALGAIAALTLANGNTKSLQTVLTILVMLMSLVFIVTFVIADVDYAELFGGMFVPQLPDASILTTIALIGTTVVPYNLFLHASLAAKHKTDSSPHDRLKHIQKDSALAISIGGLVTLAIVSTSAATWFGSSVAPQMDSIAEQLRPLLGDYAPAFFALGLFCAGLTSAITAPLATSYALCGALGKPTDPDSKLFKFIWLSVILFGSALCFLAIKPISIILLAQAANGLLLPLIAVCLLWFCNQANLLGQFRNKLWHNVLGTTVVLTVSGLGFFKLISLF</sequence>
<dbReference type="AlphaFoldDB" id="A0AA48HY23"/>
<evidence type="ECO:0000256" key="1">
    <source>
        <dbReference type="ARBA" id="ARBA00004141"/>
    </source>
</evidence>
<feature type="transmembrane region" description="Helical" evidence="7">
    <location>
        <begin position="189"/>
        <end position="213"/>
    </location>
</feature>
<feature type="transmembrane region" description="Helical" evidence="7">
    <location>
        <begin position="124"/>
        <end position="142"/>
    </location>
</feature>
<dbReference type="Proteomes" id="UP001333710">
    <property type="component" value="Chromosome"/>
</dbReference>
<feature type="transmembrane region" description="Helical" evidence="7">
    <location>
        <begin position="381"/>
        <end position="403"/>
    </location>
</feature>
<evidence type="ECO:0000256" key="3">
    <source>
        <dbReference type="ARBA" id="ARBA00022692"/>
    </source>
</evidence>
<keyword evidence="9" id="KW-1185">Reference proteome</keyword>
<feature type="transmembrane region" description="Helical" evidence="7">
    <location>
        <begin position="323"/>
        <end position="340"/>
    </location>
</feature>
<reference evidence="8" key="1">
    <citation type="submission" date="2023-01" db="EMBL/GenBank/DDBJ databases">
        <title>Complete genome sequence of Planctobacterium marinum strain Dej080120_11.</title>
        <authorList>
            <person name="Ueki S."/>
            <person name="Maruyama F."/>
        </authorList>
    </citation>
    <scope>NUCLEOTIDE SEQUENCE</scope>
    <source>
        <strain evidence="8">Dej080120_11</strain>
    </source>
</reference>
<feature type="transmembrane region" description="Helical" evidence="7">
    <location>
        <begin position="278"/>
        <end position="311"/>
    </location>
</feature>
<dbReference type="GO" id="GO:0005384">
    <property type="term" value="F:manganese ion transmembrane transporter activity"/>
    <property type="evidence" value="ECO:0007669"/>
    <property type="project" value="TreeGrafter"/>
</dbReference>
<evidence type="ECO:0000313" key="9">
    <source>
        <dbReference type="Proteomes" id="UP001333710"/>
    </source>
</evidence>
<comment type="subcellular location">
    <subcellularLocation>
        <location evidence="1">Membrane</location>
        <topology evidence="1">Multi-pass membrane protein</topology>
    </subcellularLocation>
</comment>
<evidence type="ECO:0000256" key="2">
    <source>
        <dbReference type="ARBA" id="ARBA00022448"/>
    </source>
</evidence>
<dbReference type="GO" id="GO:0034755">
    <property type="term" value="P:iron ion transmembrane transport"/>
    <property type="evidence" value="ECO:0007669"/>
    <property type="project" value="TreeGrafter"/>
</dbReference>
<feature type="transmembrane region" description="Helical" evidence="7">
    <location>
        <begin position="83"/>
        <end position="104"/>
    </location>
</feature>
<evidence type="ECO:0000313" key="8">
    <source>
        <dbReference type="EMBL" id="BDX07978.1"/>
    </source>
</evidence>
<keyword evidence="6 7" id="KW-0472">Membrane</keyword>
<feature type="transmembrane region" description="Helical" evidence="7">
    <location>
        <begin position="234"/>
        <end position="258"/>
    </location>
</feature>
<dbReference type="PANTHER" id="PTHR11706">
    <property type="entry name" value="SOLUTE CARRIER PROTEIN FAMILY 11 MEMBER"/>
    <property type="match status" value="1"/>
</dbReference>
<accession>A0AA48HY23</accession>
<name>A0AA48HY23_9ALTE</name>
<proteinExistence type="predicted"/>
<evidence type="ECO:0000256" key="6">
    <source>
        <dbReference type="ARBA" id="ARBA00023136"/>
    </source>
</evidence>